<keyword evidence="4" id="KW-1185">Reference proteome</keyword>
<accession>A0A0D0VB61</accession>
<evidence type="ECO:0000313" key="3">
    <source>
        <dbReference type="EMBL" id="KIR42030.1"/>
    </source>
</evidence>
<organism evidence="3 4">
    <name type="scientific">Cryptococcus deuterogattii Ram5</name>
    <dbReference type="NCBI Taxonomy" id="1296110"/>
    <lineage>
        <taxon>Eukaryota</taxon>
        <taxon>Fungi</taxon>
        <taxon>Dikarya</taxon>
        <taxon>Basidiomycota</taxon>
        <taxon>Agaricomycotina</taxon>
        <taxon>Tremellomycetes</taxon>
        <taxon>Tremellales</taxon>
        <taxon>Cryptococcaceae</taxon>
        <taxon>Cryptococcus</taxon>
        <taxon>Cryptococcus gattii species complex</taxon>
    </lineage>
</organism>
<dbReference type="GO" id="GO:0008419">
    <property type="term" value="F:RNA lariat debranching enzyme activity"/>
    <property type="evidence" value="ECO:0007669"/>
    <property type="project" value="TreeGrafter"/>
</dbReference>
<dbReference type="SMART" id="SM01124">
    <property type="entry name" value="DBR1"/>
    <property type="match status" value="1"/>
</dbReference>
<dbReference type="InterPro" id="IPR004843">
    <property type="entry name" value="Calcineurin-like_PHP"/>
</dbReference>
<sequence length="548" mass="60977">MRGCSHGSLAQIYDVINYYSSQTKNPIDLLLLCGDFQALRSKHDYASLAVPAKFKQLGSFHQYYSGERVAPVLTIVIGGNHEASNYMWELYHGGWLAPSIYYLGAAGSVYVNGLRIVGHFEKVPYNDKELRSVYHIREYDVEKLMHIEKNTLGSPPLLRLMNHFQPSYWFSAHLHVKFAALYEHQAPNHGPDVDDGAPLPLPATSSITQAGGNPDEIQIDEEMDEGNPDEIIIEDEGEEIIVRPRQANPDEIVLDDEEFDDPEPVVPQPLSSTTNNTFNPEEITISDEEFDVPTATSQTPQPLPVTKANPEEITISDDEFNDSTPAAQPLTTIDESTDLIAQSRSNRSHPPVPGTIAPPASDSIAPHIMQEAREEQQKWELHGGKGMEGVTKFLALDKCGPGKDHMQFLEIPDPSPPSFPGPPRLTYDPEWLAICRAFHPYLSTSYQPIPLPSPDVLEQMVKDEIVRIKEEGLLVPTEPQDGAIEGQEGLVWEKGKVDVGRVQRFWWTAPPEGHLGGNDAAWYTNPQTEAFCGMLGVQNKINPPVNRQ</sequence>
<evidence type="ECO:0000259" key="2">
    <source>
        <dbReference type="SMART" id="SM01124"/>
    </source>
</evidence>
<dbReference type="SUPFAM" id="SSF56300">
    <property type="entry name" value="Metallo-dependent phosphatases"/>
    <property type="match status" value="1"/>
</dbReference>
<proteinExistence type="predicted"/>
<dbReference type="HOGENOM" id="CLU_005893_1_0_1"/>
<dbReference type="GO" id="GO:0005634">
    <property type="term" value="C:nucleus"/>
    <property type="evidence" value="ECO:0007669"/>
    <property type="project" value="TreeGrafter"/>
</dbReference>
<dbReference type="PANTHER" id="PTHR12849">
    <property type="entry name" value="RNA LARIAT DEBRANCHING ENZYME"/>
    <property type="match status" value="1"/>
</dbReference>
<dbReference type="Pfam" id="PF05011">
    <property type="entry name" value="DBR1"/>
    <property type="match status" value="1"/>
</dbReference>
<dbReference type="InterPro" id="IPR007708">
    <property type="entry name" value="DBR1_C"/>
</dbReference>
<name>A0A0D0VB61_9TREE</name>
<dbReference type="PANTHER" id="PTHR12849:SF0">
    <property type="entry name" value="LARIAT DEBRANCHING ENZYME"/>
    <property type="match status" value="1"/>
</dbReference>
<reference evidence="3 4" key="1">
    <citation type="submission" date="2015-01" db="EMBL/GenBank/DDBJ databases">
        <title>The Genome Sequence of Cryptococcus gattii Ram5.</title>
        <authorList>
            <consortium name="The Broad Institute Genomics Platform"/>
            <person name="Cuomo C."/>
            <person name="Litvintseva A."/>
            <person name="Chen Y."/>
            <person name="Heitman J."/>
            <person name="Sun S."/>
            <person name="Springer D."/>
            <person name="Dromer F."/>
            <person name="Young S."/>
            <person name="Zeng Q."/>
            <person name="Gargeya S."/>
            <person name="Abouelleil A."/>
            <person name="Alvarado L."/>
            <person name="Chapman S.B."/>
            <person name="Gainer-Dewar J."/>
            <person name="Goldberg J."/>
            <person name="Griggs A."/>
            <person name="Gujja S."/>
            <person name="Hansen M."/>
            <person name="Howarth C."/>
            <person name="Imamovic A."/>
            <person name="Larimer J."/>
            <person name="Murphy C."/>
            <person name="Naylor J."/>
            <person name="Pearson M."/>
            <person name="Priest M."/>
            <person name="Roberts A."/>
            <person name="Saif S."/>
            <person name="Shea T."/>
            <person name="Sykes S."/>
            <person name="Wortman J."/>
            <person name="Nusbaum C."/>
            <person name="Birren B."/>
        </authorList>
    </citation>
    <scope>NUCLEOTIDE SEQUENCE [LARGE SCALE GENOMIC DNA]</scope>
    <source>
        <strain evidence="3 4">Ram5</strain>
    </source>
</reference>
<feature type="region of interest" description="Disordered" evidence="1">
    <location>
        <begin position="189"/>
        <end position="220"/>
    </location>
</feature>
<dbReference type="InterPro" id="IPR029052">
    <property type="entry name" value="Metallo-depent_PP-like"/>
</dbReference>
<gene>
    <name evidence="3" type="ORF">I313_02192</name>
</gene>
<feature type="region of interest" description="Disordered" evidence="1">
    <location>
        <begin position="314"/>
        <end position="333"/>
    </location>
</feature>
<dbReference type="GO" id="GO:0000398">
    <property type="term" value="P:mRNA splicing, via spliceosome"/>
    <property type="evidence" value="ECO:0007669"/>
    <property type="project" value="TreeGrafter"/>
</dbReference>
<dbReference type="AlphaFoldDB" id="A0A0D0VB61"/>
<dbReference type="OrthoDB" id="407609at2759"/>
<evidence type="ECO:0000313" key="4">
    <source>
        <dbReference type="Proteomes" id="UP000053392"/>
    </source>
</evidence>
<dbReference type="Proteomes" id="UP000053392">
    <property type="component" value="Unassembled WGS sequence"/>
</dbReference>
<dbReference type="Pfam" id="PF00149">
    <property type="entry name" value="Metallophos"/>
    <property type="match status" value="1"/>
</dbReference>
<feature type="compositionally biased region" description="Polar residues" evidence="1">
    <location>
        <begin position="322"/>
        <end position="333"/>
    </location>
</feature>
<dbReference type="EMBL" id="KN847899">
    <property type="protein sequence ID" value="KIR42030.1"/>
    <property type="molecule type" value="Genomic_DNA"/>
</dbReference>
<protein>
    <submittedName>
        <fullName evidence="3">RNA lariat debranching enzyme</fullName>
    </submittedName>
</protein>
<feature type="domain" description="Lariat debranching enzyme C-terminal" evidence="2">
    <location>
        <begin position="380"/>
        <end position="541"/>
    </location>
</feature>
<evidence type="ECO:0000256" key="1">
    <source>
        <dbReference type="SAM" id="MobiDB-lite"/>
    </source>
</evidence>